<evidence type="ECO:0000313" key="3">
    <source>
        <dbReference type="Proteomes" id="UP000054481"/>
    </source>
</evidence>
<name>A0A0F8A2W0_9HYPO</name>
<evidence type="ECO:0000256" key="1">
    <source>
        <dbReference type="SAM" id="MobiDB-lite"/>
    </source>
</evidence>
<gene>
    <name evidence="2" type="ORF">HIM_09848</name>
</gene>
<dbReference type="EMBL" id="KQ030608">
    <property type="protein sequence ID" value="KJZ70764.1"/>
    <property type="molecule type" value="Genomic_DNA"/>
</dbReference>
<evidence type="ECO:0000313" key="2">
    <source>
        <dbReference type="EMBL" id="KJZ70764.1"/>
    </source>
</evidence>
<feature type="region of interest" description="Disordered" evidence="1">
    <location>
        <begin position="1"/>
        <end position="113"/>
    </location>
</feature>
<keyword evidence="3" id="KW-1185">Reference proteome</keyword>
<feature type="compositionally biased region" description="Basic residues" evidence="1">
    <location>
        <begin position="96"/>
        <end position="108"/>
    </location>
</feature>
<proteinExistence type="predicted"/>
<organism evidence="2 3">
    <name type="scientific">Hirsutella minnesotensis 3608</name>
    <dbReference type="NCBI Taxonomy" id="1043627"/>
    <lineage>
        <taxon>Eukaryota</taxon>
        <taxon>Fungi</taxon>
        <taxon>Dikarya</taxon>
        <taxon>Ascomycota</taxon>
        <taxon>Pezizomycotina</taxon>
        <taxon>Sordariomycetes</taxon>
        <taxon>Hypocreomycetidae</taxon>
        <taxon>Hypocreales</taxon>
        <taxon>Ophiocordycipitaceae</taxon>
        <taxon>Hirsutella</taxon>
    </lineage>
</organism>
<sequence>MSPANPSTIEAEPPQSSPPDTTANEVSSIDPSTVEAEPPQSSPPDTTANEKILVQREVQITPDRPKRRRSSVASSTTDETSDSESDTPTPEATPAPKKRTRGPSKKPKLQSPACEERFLSIYEPLRRETSRPLEVSMALDAHKLCKAFEHETPRDVPIDTKGSLLDRIRQRIEFCDTMIERGNGMVIRGIVQQRFELVNLFYEYRKATENLSKGAERKARSAFLAELFPGKDPSKTQWKYYRQVGEPLLRLVERYGWGALIFPGLNMTKKSLQNVRRGVIEDFLDYVGVCHPGLAKMVKNLSHILPRLIRWGLPPGGLGPGALPAEQVTHADQDIFNRLFPLPACIQPVDGEPPGPGMDILNWPSPSASVQVSNDTEVQPEDSAIDLATVSPQALSDLFFDPFSTDPGWNWELTTWPVQSHCNGLEVLPSCKPPSDMDSAGVDFGDTVLNTNSDDAVADIANSFGPTTVDKEMEAFFNNEPVADDTTS</sequence>
<protein>
    <submittedName>
        <fullName evidence="2">Uncharacterized protein</fullName>
    </submittedName>
</protein>
<dbReference type="OrthoDB" id="5153809at2759"/>
<dbReference type="Proteomes" id="UP000054481">
    <property type="component" value="Unassembled WGS sequence"/>
</dbReference>
<feature type="compositionally biased region" description="Low complexity" evidence="1">
    <location>
        <begin position="86"/>
        <end position="95"/>
    </location>
</feature>
<feature type="compositionally biased region" description="Polar residues" evidence="1">
    <location>
        <begin position="18"/>
        <end position="31"/>
    </location>
</feature>
<dbReference type="AlphaFoldDB" id="A0A0F8A2W0"/>
<reference evidence="2 3" key="1">
    <citation type="journal article" date="2014" name="Genome Biol. Evol.">
        <title>Comparative genomics and transcriptomics analyses reveal divergent lifestyle features of nematode endoparasitic fungus Hirsutella minnesotensis.</title>
        <authorList>
            <person name="Lai Y."/>
            <person name="Liu K."/>
            <person name="Zhang X."/>
            <person name="Zhang X."/>
            <person name="Li K."/>
            <person name="Wang N."/>
            <person name="Shu C."/>
            <person name="Wu Y."/>
            <person name="Wang C."/>
            <person name="Bushley K.E."/>
            <person name="Xiang M."/>
            <person name="Liu X."/>
        </authorList>
    </citation>
    <scope>NUCLEOTIDE SEQUENCE [LARGE SCALE GENOMIC DNA]</scope>
    <source>
        <strain evidence="2 3">3608</strain>
    </source>
</reference>
<accession>A0A0F8A2W0</accession>